<dbReference type="Proteomes" id="UP000054481">
    <property type="component" value="Unassembled WGS sequence"/>
</dbReference>
<sequence length="136" mass="14561">MENPPPQDDSSTDEAMNADGAEASQDGPKRKQSSMTSRAIALELYSMHRPMQEITDRTGLKHSAFYALVRKAKQRGFNRGDRVLDEYIIDAPRSGRPLSTEGKRARARARAAAAAEAAAVKANANTSSDAASAPAS</sequence>
<gene>
    <name evidence="2" type="ORF">HIM_03405</name>
</gene>
<proteinExistence type="predicted"/>
<name>A0A0F8A6H4_9HYPO</name>
<accession>A0A0F8A6H4</accession>
<evidence type="ECO:0000313" key="2">
    <source>
        <dbReference type="EMBL" id="KJZ77084.1"/>
    </source>
</evidence>
<organism evidence="2 3">
    <name type="scientific">Hirsutella minnesotensis 3608</name>
    <dbReference type="NCBI Taxonomy" id="1043627"/>
    <lineage>
        <taxon>Eukaryota</taxon>
        <taxon>Fungi</taxon>
        <taxon>Dikarya</taxon>
        <taxon>Ascomycota</taxon>
        <taxon>Pezizomycotina</taxon>
        <taxon>Sordariomycetes</taxon>
        <taxon>Hypocreomycetidae</taxon>
        <taxon>Hypocreales</taxon>
        <taxon>Ophiocordycipitaceae</taxon>
        <taxon>Hirsutella</taxon>
    </lineage>
</organism>
<dbReference type="AlphaFoldDB" id="A0A0F8A6H4"/>
<dbReference type="OrthoDB" id="4927370at2759"/>
<keyword evidence="3" id="KW-1185">Reference proteome</keyword>
<reference evidence="2 3" key="1">
    <citation type="journal article" date="2014" name="Genome Biol. Evol.">
        <title>Comparative genomics and transcriptomics analyses reveal divergent lifestyle features of nematode endoparasitic fungus Hirsutella minnesotensis.</title>
        <authorList>
            <person name="Lai Y."/>
            <person name="Liu K."/>
            <person name="Zhang X."/>
            <person name="Zhang X."/>
            <person name="Li K."/>
            <person name="Wang N."/>
            <person name="Shu C."/>
            <person name="Wu Y."/>
            <person name="Wang C."/>
            <person name="Bushley K.E."/>
            <person name="Xiang M."/>
            <person name="Liu X."/>
        </authorList>
    </citation>
    <scope>NUCLEOTIDE SEQUENCE [LARGE SCALE GENOMIC DNA]</scope>
    <source>
        <strain evidence="2 3">3608</strain>
    </source>
</reference>
<feature type="region of interest" description="Disordered" evidence="1">
    <location>
        <begin position="1"/>
        <end position="37"/>
    </location>
</feature>
<evidence type="ECO:0000256" key="1">
    <source>
        <dbReference type="SAM" id="MobiDB-lite"/>
    </source>
</evidence>
<evidence type="ECO:0000313" key="3">
    <source>
        <dbReference type="Proteomes" id="UP000054481"/>
    </source>
</evidence>
<protein>
    <submittedName>
        <fullName evidence="2">Uncharacterized protein</fullName>
    </submittedName>
</protein>
<dbReference type="EMBL" id="KQ030508">
    <property type="protein sequence ID" value="KJZ77084.1"/>
    <property type="molecule type" value="Genomic_DNA"/>
</dbReference>